<evidence type="ECO:0000313" key="1">
    <source>
        <dbReference type="EMBL" id="KAI5668664.1"/>
    </source>
</evidence>
<organism evidence="1 2">
    <name type="scientific">Catharanthus roseus</name>
    <name type="common">Madagascar periwinkle</name>
    <name type="synonym">Vinca rosea</name>
    <dbReference type="NCBI Taxonomy" id="4058"/>
    <lineage>
        <taxon>Eukaryota</taxon>
        <taxon>Viridiplantae</taxon>
        <taxon>Streptophyta</taxon>
        <taxon>Embryophyta</taxon>
        <taxon>Tracheophyta</taxon>
        <taxon>Spermatophyta</taxon>
        <taxon>Magnoliopsida</taxon>
        <taxon>eudicotyledons</taxon>
        <taxon>Gunneridae</taxon>
        <taxon>Pentapetalae</taxon>
        <taxon>asterids</taxon>
        <taxon>lamiids</taxon>
        <taxon>Gentianales</taxon>
        <taxon>Apocynaceae</taxon>
        <taxon>Rauvolfioideae</taxon>
        <taxon>Vinceae</taxon>
        <taxon>Catharanthinae</taxon>
        <taxon>Catharanthus</taxon>
    </lineage>
</organism>
<accession>A0ACC0B7R6</accession>
<evidence type="ECO:0000313" key="2">
    <source>
        <dbReference type="Proteomes" id="UP001060085"/>
    </source>
</evidence>
<keyword evidence="2" id="KW-1185">Reference proteome</keyword>
<name>A0ACC0B7R6_CATRO</name>
<dbReference type="EMBL" id="CM044704">
    <property type="protein sequence ID" value="KAI5668664.1"/>
    <property type="molecule type" value="Genomic_DNA"/>
</dbReference>
<sequence length="85" mass="9835">MWGERSRWERLEKKSSGDVTCIPPMMGNQVHIWATNKRKMDLSEGDTQQRRDLFNTHCRILDKTCSLVIDCGSCTNLVSSYVIEK</sequence>
<dbReference type="Proteomes" id="UP001060085">
    <property type="component" value="Linkage Group LG04"/>
</dbReference>
<proteinExistence type="predicted"/>
<protein>
    <submittedName>
        <fullName evidence="1">Uncharacterized protein</fullName>
    </submittedName>
</protein>
<comment type="caution">
    <text evidence="1">The sequence shown here is derived from an EMBL/GenBank/DDBJ whole genome shotgun (WGS) entry which is preliminary data.</text>
</comment>
<gene>
    <name evidence="1" type="ORF">M9H77_18517</name>
</gene>
<reference evidence="2" key="1">
    <citation type="journal article" date="2023" name="Nat. Plants">
        <title>Single-cell RNA sequencing provides a high-resolution roadmap for understanding the multicellular compartmentation of specialized metabolism.</title>
        <authorList>
            <person name="Sun S."/>
            <person name="Shen X."/>
            <person name="Li Y."/>
            <person name="Li Y."/>
            <person name="Wang S."/>
            <person name="Li R."/>
            <person name="Zhang H."/>
            <person name="Shen G."/>
            <person name="Guo B."/>
            <person name="Wei J."/>
            <person name="Xu J."/>
            <person name="St-Pierre B."/>
            <person name="Chen S."/>
            <person name="Sun C."/>
        </authorList>
    </citation>
    <scope>NUCLEOTIDE SEQUENCE [LARGE SCALE GENOMIC DNA]</scope>
</reference>